<feature type="transmembrane region" description="Helical" evidence="1">
    <location>
        <begin position="71"/>
        <end position="99"/>
    </location>
</feature>
<name>A0A5B8W2C3_9SPHI</name>
<dbReference type="KEGG" id="mgk:FSB76_14480"/>
<reference evidence="2 3" key="1">
    <citation type="journal article" date="2013" name="J. Microbiol.">
        <title>Mucilaginibacter ginsenosidivorax sp. nov., with ginsenoside converting activity isolated from sediment.</title>
        <authorList>
            <person name="Kim J.K."/>
            <person name="Choi T.E."/>
            <person name="Liu Q.M."/>
            <person name="Park H.Y."/>
            <person name="Yi T.H."/>
            <person name="Yoon M.H."/>
            <person name="Kim S.C."/>
            <person name="Im W.T."/>
        </authorList>
    </citation>
    <scope>NUCLEOTIDE SEQUENCE [LARGE SCALE GENOMIC DNA]</scope>
    <source>
        <strain evidence="2 3">KHI28</strain>
    </source>
</reference>
<gene>
    <name evidence="2" type="ORF">FSB76_14480</name>
</gene>
<protein>
    <submittedName>
        <fullName evidence="2">Uncharacterized protein</fullName>
    </submittedName>
</protein>
<dbReference type="AlphaFoldDB" id="A0A5B8W2C3"/>
<evidence type="ECO:0000256" key="1">
    <source>
        <dbReference type="SAM" id="Phobius"/>
    </source>
</evidence>
<feature type="transmembrane region" description="Helical" evidence="1">
    <location>
        <begin position="38"/>
        <end position="59"/>
    </location>
</feature>
<sequence>MVNPTDKLETKWQPIVMFYGVALLLIIIGASISPTNLAGAGIDLIFVLIAVIGNIVLLSRSVFKLIKHGKAFRVAVAIHAGVFMLWFGTLMFTVIYAAITSSK</sequence>
<evidence type="ECO:0000313" key="3">
    <source>
        <dbReference type="Proteomes" id="UP000321362"/>
    </source>
</evidence>
<dbReference type="EMBL" id="CP042437">
    <property type="protein sequence ID" value="QEC77092.1"/>
    <property type="molecule type" value="Genomic_DNA"/>
</dbReference>
<dbReference type="Proteomes" id="UP000321362">
    <property type="component" value="Chromosome"/>
</dbReference>
<dbReference type="RefSeq" id="WP_147054481.1">
    <property type="nucleotide sequence ID" value="NZ_CP042437.1"/>
</dbReference>
<keyword evidence="3" id="KW-1185">Reference proteome</keyword>
<proteinExistence type="predicted"/>
<dbReference type="OrthoDB" id="9841732at2"/>
<feature type="transmembrane region" description="Helical" evidence="1">
    <location>
        <begin position="12"/>
        <end position="32"/>
    </location>
</feature>
<keyword evidence="1" id="KW-0472">Membrane</keyword>
<keyword evidence="1" id="KW-1133">Transmembrane helix</keyword>
<keyword evidence="1" id="KW-0812">Transmembrane</keyword>
<accession>A0A5B8W2C3</accession>
<evidence type="ECO:0000313" key="2">
    <source>
        <dbReference type="EMBL" id="QEC77092.1"/>
    </source>
</evidence>
<organism evidence="2 3">
    <name type="scientific">Mucilaginibacter ginsenosidivorax</name>
    <dbReference type="NCBI Taxonomy" id="862126"/>
    <lineage>
        <taxon>Bacteria</taxon>
        <taxon>Pseudomonadati</taxon>
        <taxon>Bacteroidota</taxon>
        <taxon>Sphingobacteriia</taxon>
        <taxon>Sphingobacteriales</taxon>
        <taxon>Sphingobacteriaceae</taxon>
        <taxon>Mucilaginibacter</taxon>
    </lineage>
</organism>